<dbReference type="EMBL" id="JAHIBW010000008">
    <property type="protein sequence ID" value="KAG7308924.1"/>
    <property type="molecule type" value="Genomic_DNA"/>
</dbReference>
<evidence type="ECO:0000313" key="2">
    <source>
        <dbReference type="EMBL" id="KAG7308924.1"/>
    </source>
</evidence>
<organism evidence="2 3">
    <name type="scientific">Plutella xylostella</name>
    <name type="common">Diamondback moth</name>
    <name type="synonym">Plutella maculipennis</name>
    <dbReference type="NCBI Taxonomy" id="51655"/>
    <lineage>
        <taxon>Eukaryota</taxon>
        <taxon>Metazoa</taxon>
        <taxon>Ecdysozoa</taxon>
        <taxon>Arthropoda</taxon>
        <taxon>Hexapoda</taxon>
        <taxon>Insecta</taxon>
        <taxon>Pterygota</taxon>
        <taxon>Neoptera</taxon>
        <taxon>Endopterygota</taxon>
        <taxon>Lepidoptera</taxon>
        <taxon>Glossata</taxon>
        <taxon>Ditrysia</taxon>
        <taxon>Yponomeutoidea</taxon>
        <taxon>Plutellidae</taxon>
        <taxon>Plutella</taxon>
    </lineage>
</organism>
<sequence length="118" mass="14041">MENAYRKLSDRGKNNADSLIRWMKEAKIIKNKRAEKKCRRLLKDARNGRIELHQFNEILAQTAQEFQQDPELYRQRLLETSERFLNALRAGAAAFQVYQEEHSDEEEESERTQAKRES</sequence>
<keyword evidence="3" id="KW-1185">Reference proteome</keyword>
<comment type="caution">
    <text evidence="2">The sequence shown here is derived from an EMBL/GenBank/DDBJ whole genome shotgun (WGS) entry which is preliminary data.</text>
</comment>
<evidence type="ECO:0000256" key="1">
    <source>
        <dbReference type="SAM" id="MobiDB-lite"/>
    </source>
</evidence>
<proteinExistence type="predicted"/>
<protein>
    <recommendedName>
        <fullName evidence="4">CRISPR type III A-associated protein Csm2</fullName>
    </recommendedName>
</protein>
<gene>
    <name evidence="2" type="ORF">JYU34_006195</name>
</gene>
<evidence type="ECO:0000313" key="3">
    <source>
        <dbReference type="Proteomes" id="UP000823941"/>
    </source>
</evidence>
<evidence type="ECO:0008006" key="4">
    <source>
        <dbReference type="Google" id="ProtNLM"/>
    </source>
</evidence>
<dbReference type="Proteomes" id="UP000823941">
    <property type="component" value="Chromosome 8"/>
</dbReference>
<name>A0ABQ7QV90_PLUXY</name>
<feature type="region of interest" description="Disordered" evidence="1">
    <location>
        <begin position="98"/>
        <end position="118"/>
    </location>
</feature>
<reference evidence="2 3" key="1">
    <citation type="submission" date="2021-06" db="EMBL/GenBank/DDBJ databases">
        <title>A haploid diamondback moth (Plutella xylostella L.) genome assembly resolves 31 chromosomes and identifies a diamide resistance mutation.</title>
        <authorList>
            <person name="Ward C.M."/>
            <person name="Perry K.D."/>
            <person name="Baker G."/>
            <person name="Powis K."/>
            <person name="Heckel D.G."/>
            <person name="Baxter S.W."/>
        </authorList>
    </citation>
    <scope>NUCLEOTIDE SEQUENCE [LARGE SCALE GENOMIC DNA]</scope>
    <source>
        <strain evidence="2 3">LV</strain>
        <tissue evidence="2">Single pupa</tissue>
    </source>
</reference>
<accession>A0ABQ7QV90</accession>